<keyword evidence="6" id="KW-0862">Zinc</keyword>
<keyword evidence="8" id="KW-0238">DNA-binding</keyword>
<comment type="subcellular location">
    <subcellularLocation>
        <location evidence="1">Nucleus</location>
    </subcellularLocation>
</comment>
<dbReference type="GO" id="GO:0000978">
    <property type="term" value="F:RNA polymerase II cis-regulatory region sequence-specific DNA binding"/>
    <property type="evidence" value="ECO:0007669"/>
    <property type="project" value="TreeGrafter"/>
</dbReference>
<evidence type="ECO:0000256" key="11">
    <source>
        <dbReference type="PROSITE-ProRule" id="PRU00042"/>
    </source>
</evidence>
<dbReference type="GeneTree" id="ENSGT01150000286952"/>
<reference evidence="13" key="2">
    <citation type="submission" date="2025-09" db="UniProtKB">
        <authorList>
            <consortium name="Ensembl"/>
        </authorList>
    </citation>
    <scope>IDENTIFICATION</scope>
</reference>
<name>A0A8C3FH59_CHRPI</name>
<keyword evidence="7" id="KW-0805">Transcription regulation</keyword>
<evidence type="ECO:0000256" key="2">
    <source>
        <dbReference type="ARBA" id="ARBA00006991"/>
    </source>
</evidence>
<evidence type="ECO:0000313" key="14">
    <source>
        <dbReference type="Proteomes" id="UP000694380"/>
    </source>
</evidence>
<keyword evidence="3" id="KW-0479">Metal-binding</keyword>
<dbReference type="GO" id="GO:0005634">
    <property type="term" value="C:nucleus"/>
    <property type="evidence" value="ECO:0007669"/>
    <property type="project" value="UniProtKB-SubCell"/>
</dbReference>
<dbReference type="Pfam" id="PF00096">
    <property type="entry name" value="zf-C2H2"/>
    <property type="match status" value="2"/>
</dbReference>
<evidence type="ECO:0000313" key="13">
    <source>
        <dbReference type="Ensembl" id="ENSCPBP00000008312.1"/>
    </source>
</evidence>
<evidence type="ECO:0000256" key="6">
    <source>
        <dbReference type="ARBA" id="ARBA00022833"/>
    </source>
</evidence>
<accession>A0A8C3FH59</accession>
<organism evidence="13 14">
    <name type="scientific">Chrysemys picta bellii</name>
    <name type="common">Western painted turtle</name>
    <name type="synonym">Emys bellii</name>
    <dbReference type="NCBI Taxonomy" id="8478"/>
    <lineage>
        <taxon>Eukaryota</taxon>
        <taxon>Metazoa</taxon>
        <taxon>Chordata</taxon>
        <taxon>Craniata</taxon>
        <taxon>Vertebrata</taxon>
        <taxon>Euteleostomi</taxon>
        <taxon>Archelosauria</taxon>
        <taxon>Testudinata</taxon>
        <taxon>Testudines</taxon>
        <taxon>Cryptodira</taxon>
        <taxon>Durocryptodira</taxon>
        <taxon>Testudinoidea</taxon>
        <taxon>Emydidae</taxon>
        <taxon>Chrysemys</taxon>
    </lineage>
</organism>
<dbReference type="SMART" id="SM00355">
    <property type="entry name" value="ZnF_C2H2"/>
    <property type="match status" value="2"/>
</dbReference>
<reference evidence="13" key="1">
    <citation type="submission" date="2025-08" db="UniProtKB">
        <authorList>
            <consortium name="Ensembl"/>
        </authorList>
    </citation>
    <scope>IDENTIFICATION</scope>
</reference>
<dbReference type="PANTHER" id="PTHR23226:SF377">
    <property type="entry name" value="ZINC FINGER AND SCAN DOMAIN-CONTAINING PROTEIN 20"/>
    <property type="match status" value="1"/>
</dbReference>
<dbReference type="InterPro" id="IPR013087">
    <property type="entry name" value="Znf_C2H2_type"/>
</dbReference>
<dbReference type="Proteomes" id="UP000694380">
    <property type="component" value="Unplaced"/>
</dbReference>
<dbReference type="SUPFAM" id="SSF57667">
    <property type="entry name" value="beta-beta-alpha zinc fingers"/>
    <property type="match status" value="1"/>
</dbReference>
<evidence type="ECO:0000256" key="1">
    <source>
        <dbReference type="ARBA" id="ARBA00004123"/>
    </source>
</evidence>
<evidence type="ECO:0000256" key="9">
    <source>
        <dbReference type="ARBA" id="ARBA00023163"/>
    </source>
</evidence>
<dbReference type="GO" id="GO:0000981">
    <property type="term" value="F:DNA-binding transcription factor activity, RNA polymerase II-specific"/>
    <property type="evidence" value="ECO:0007669"/>
    <property type="project" value="TreeGrafter"/>
</dbReference>
<evidence type="ECO:0000256" key="7">
    <source>
        <dbReference type="ARBA" id="ARBA00023015"/>
    </source>
</evidence>
<dbReference type="OMA" id="NEPWYRR"/>
<evidence type="ECO:0000259" key="12">
    <source>
        <dbReference type="PROSITE" id="PS50157"/>
    </source>
</evidence>
<dbReference type="AlphaFoldDB" id="A0A8C3FH59"/>
<dbReference type="Gene3D" id="3.30.160.60">
    <property type="entry name" value="Classic Zinc Finger"/>
    <property type="match status" value="2"/>
</dbReference>
<evidence type="ECO:0000256" key="8">
    <source>
        <dbReference type="ARBA" id="ARBA00023125"/>
    </source>
</evidence>
<dbReference type="GO" id="GO:0042802">
    <property type="term" value="F:identical protein binding"/>
    <property type="evidence" value="ECO:0007669"/>
    <property type="project" value="UniProtKB-ARBA"/>
</dbReference>
<dbReference type="PROSITE" id="PS00028">
    <property type="entry name" value="ZINC_FINGER_C2H2_1"/>
    <property type="match status" value="1"/>
</dbReference>
<keyword evidence="14" id="KW-1185">Reference proteome</keyword>
<evidence type="ECO:0000256" key="5">
    <source>
        <dbReference type="ARBA" id="ARBA00022771"/>
    </source>
</evidence>
<evidence type="ECO:0000256" key="10">
    <source>
        <dbReference type="ARBA" id="ARBA00023242"/>
    </source>
</evidence>
<evidence type="ECO:0000256" key="3">
    <source>
        <dbReference type="ARBA" id="ARBA00022723"/>
    </source>
</evidence>
<dbReference type="PANTHER" id="PTHR23226">
    <property type="entry name" value="ZINC FINGER AND SCAN DOMAIN-CONTAINING"/>
    <property type="match status" value="1"/>
</dbReference>
<proteinExistence type="inferred from homology"/>
<protein>
    <recommendedName>
        <fullName evidence="12">C2H2-type domain-containing protein</fullName>
    </recommendedName>
</protein>
<comment type="similarity">
    <text evidence="2">Belongs to the krueppel C2H2-type zinc-finger protein family.</text>
</comment>
<dbReference type="GO" id="GO:0008270">
    <property type="term" value="F:zinc ion binding"/>
    <property type="evidence" value="ECO:0007669"/>
    <property type="project" value="UniProtKB-KW"/>
</dbReference>
<keyword evidence="9" id="KW-0804">Transcription</keyword>
<dbReference type="InterPro" id="IPR036236">
    <property type="entry name" value="Znf_C2H2_sf"/>
</dbReference>
<feature type="domain" description="C2H2-type" evidence="12">
    <location>
        <begin position="36"/>
        <end position="62"/>
    </location>
</feature>
<sequence>MHQQERPHRCTECGQSFVQKSTLTRHLKVHTGERPYTCPQCGKSFRQKYSLSQLIKFLRAPHQRISDTPPSWCTTGLVQLFPTSGKRLAQPLTRDPHVITSQPSV</sequence>
<dbReference type="FunFam" id="3.30.160.60:FF:000320">
    <property type="entry name" value="Zinc finger protein 777"/>
    <property type="match status" value="1"/>
</dbReference>
<feature type="domain" description="C2H2-type" evidence="12">
    <location>
        <begin position="8"/>
        <end position="35"/>
    </location>
</feature>
<keyword evidence="10" id="KW-0539">Nucleus</keyword>
<dbReference type="FunFam" id="3.30.160.60:FF:000508">
    <property type="entry name" value="Myeloid zinc finger 1"/>
    <property type="match status" value="1"/>
</dbReference>
<dbReference type="PROSITE" id="PS50157">
    <property type="entry name" value="ZINC_FINGER_C2H2_2"/>
    <property type="match status" value="2"/>
</dbReference>
<evidence type="ECO:0000256" key="4">
    <source>
        <dbReference type="ARBA" id="ARBA00022737"/>
    </source>
</evidence>
<keyword evidence="4" id="KW-0677">Repeat</keyword>
<dbReference type="Ensembl" id="ENSCPBT00000010000.1">
    <property type="protein sequence ID" value="ENSCPBP00000008312.1"/>
    <property type="gene ID" value="ENSCPBG00000006499.1"/>
</dbReference>
<keyword evidence="5 11" id="KW-0863">Zinc-finger</keyword>